<proteinExistence type="predicted"/>
<keyword evidence="3" id="KW-1185">Reference proteome</keyword>
<protein>
    <submittedName>
        <fullName evidence="2">Uncharacterized protein</fullName>
    </submittedName>
</protein>
<organism evidence="2 3">
    <name type="scientific">Pleurodeles waltl</name>
    <name type="common">Iberian ribbed newt</name>
    <dbReference type="NCBI Taxonomy" id="8319"/>
    <lineage>
        <taxon>Eukaryota</taxon>
        <taxon>Metazoa</taxon>
        <taxon>Chordata</taxon>
        <taxon>Craniata</taxon>
        <taxon>Vertebrata</taxon>
        <taxon>Euteleostomi</taxon>
        <taxon>Amphibia</taxon>
        <taxon>Batrachia</taxon>
        <taxon>Caudata</taxon>
        <taxon>Salamandroidea</taxon>
        <taxon>Salamandridae</taxon>
        <taxon>Pleurodelinae</taxon>
        <taxon>Pleurodeles</taxon>
    </lineage>
</organism>
<evidence type="ECO:0000256" key="1">
    <source>
        <dbReference type="SAM" id="MobiDB-lite"/>
    </source>
</evidence>
<name>A0AAV7UAJ5_PLEWA</name>
<evidence type="ECO:0000313" key="3">
    <source>
        <dbReference type="Proteomes" id="UP001066276"/>
    </source>
</evidence>
<reference evidence="2" key="1">
    <citation type="journal article" date="2022" name="bioRxiv">
        <title>Sequencing and chromosome-scale assembly of the giantPleurodeles waltlgenome.</title>
        <authorList>
            <person name="Brown T."/>
            <person name="Elewa A."/>
            <person name="Iarovenko S."/>
            <person name="Subramanian E."/>
            <person name="Araus A.J."/>
            <person name="Petzold A."/>
            <person name="Susuki M."/>
            <person name="Suzuki K.-i.T."/>
            <person name="Hayashi T."/>
            <person name="Toyoda A."/>
            <person name="Oliveira C."/>
            <person name="Osipova E."/>
            <person name="Leigh N.D."/>
            <person name="Simon A."/>
            <person name="Yun M.H."/>
        </authorList>
    </citation>
    <scope>NUCLEOTIDE SEQUENCE</scope>
    <source>
        <strain evidence="2">20211129_DDA</strain>
        <tissue evidence="2">Liver</tissue>
    </source>
</reference>
<gene>
    <name evidence="2" type="ORF">NDU88_002679</name>
</gene>
<feature type="compositionally biased region" description="Acidic residues" evidence="1">
    <location>
        <begin position="82"/>
        <end position="91"/>
    </location>
</feature>
<dbReference type="Proteomes" id="UP001066276">
    <property type="component" value="Chromosome 3_1"/>
</dbReference>
<evidence type="ECO:0000313" key="2">
    <source>
        <dbReference type="EMBL" id="KAJ1185893.1"/>
    </source>
</evidence>
<feature type="region of interest" description="Disordered" evidence="1">
    <location>
        <begin position="68"/>
        <end position="91"/>
    </location>
</feature>
<sequence>MYGVITEQEWKEALEKDVELSEICAALEDGEFSSLGKVWGLIKDELAMESENSARYLRVNQGEREVIGDAPEASETGVGTVEETDGWGDRE</sequence>
<accession>A0AAV7UAJ5</accession>
<dbReference type="AlphaFoldDB" id="A0AAV7UAJ5"/>
<comment type="caution">
    <text evidence="2">The sequence shown here is derived from an EMBL/GenBank/DDBJ whole genome shotgun (WGS) entry which is preliminary data.</text>
</comment>
<dbReference type="EMBL" id="JANPWB010000005">
    <property type="protein sequence ID" value="KAJ1185893.1"/>
    <property type="molecule type" value="Genomic_DNA"/>
</dbReference>